<dbReference type="InterPro" id="IPR054030">
    <property type="entry name" value="Gp5_Vgr_C"/>
</dbReference>
<evidence type="ECO:0000256" key="2">
    <source>
        <dbReference type="ARBA" id="ARBA00005558"/>
    </source>
</evidence>
<reference evidence="7 8" key="1">
    <citation type="submission" date="2014-04" db="EMBL/GenBank/DDBJ databases">
        <title>Genome assembly of Hyalangium minutum DSM 14724.</title>
        <authorList>
            <person name="Sharma G."/>
            <person name="Subramanian S."/>
        </authorList>
    </citation>
    <scope>NUCLEOTIDE SEQUENCE [LARGE SCALE GENOMIC DNA]</scope>
    <source>
        <strain evidence="7 8">DSM 14724</strain>
    </source>
</reference>
<dbReference type="EMBL" id="JMCB01000025">
    <property type="protein sequence ID" value="KFE61063.1"/>
    <property type="molecule type" value="Genomic_DNA"/>
</dbReference>
<comment type="caution">
    <text evidence="7">The sequence shown here is derived from an EMBL/GenBank/DDBJ whole genome shotgun (WGS) entry which is preliminary data.</text>
</comment>
<keyword evidence="8" id="KW-1185">Reference proteome</keyword>
<dbReference type="NCBIfam" id="TIGR01646">
    <property type="entry name" value="vgr_GE"/>
    <property type="match status" value="1"/>
</dbReference>
<dbReference type="Gene3D" id="2.30.110.50">
    <property type="match status" value="1"/>
</dbReference>
<evidence type="ECO:0000256" key="3">
    <source>
        <dbReference type="ARBA" id="ARBA00022525"/>
    </source>
</evidence>
<dbReference type="OrthoDB" id="5482463at2"/>
<evidence type="ECO:0000256" key="1">
    <source>
        <dbReference type="ARBA" id="ARBA00004613"/>
    </source>
</evidence>
<keyword evidence="3" id="KW-0964">Secreted</keyword>
<dbReference type="InterPro" id="IPR050708">
    <property type="entry name" value="T6SS_VgrG/RHS"/>
</dbReference>
<dbReference type="STRING" id="394096.DB31_4498"/>
<name>A0A085W050_9BACT</name>
<dbReference type="Pfam" id="PF22178">
    <property type="entry name" value="Gp5_trimer_C"/>
    <property type="match status" value="2"/>
</dbReference>
<gene>
    <name evidence="7" type="ORF">DB31_4498</name>
</gene>
<evidence type="ECO:0000256" key="4">
    <source>
        <dbReference type="SAM" id="MobiDB-lite"/>
    </source>
</evidence>
<dbReference type="NCBIfam" id="TIGR03361">
    <property type="entry name" value="VI_Rhs_Vgr"/>
    <property type="match status" value="1"/>
</dbReference>
<dbReference type="Pfam" id="PF05954">
    <property type="entry name" value="Phage_GPD"/>
    <property type="match status" value="1"/>
</dbReference>
<evidence type="ECO:0000259" key="5">
    <source>
        <dbReference type="Pfam" id="PF04717"/>
    </source>
</evidence>
<dbReference type="Gene3D" id="2.40.50.230">
    <property type="entry name" value="Gp5 N-terminal domain"/>
    <property type="match status" value="1"/>
</dbReference>
<protein>
    <submittedName>
        <fullName evidence="7">VgrG protein</fullName>
    </submittedName>
</protein>
<dbReference type="SUPFAM" id="SSF69255">
    <property type="entry name" value="gp5 N-terminal domain-like"/>
    <property type="match status" value="1"/>
</dbReference>
<comment type="subcellular location">
    <subcellularLocation>
        <location evidence="1">Secreted</location>
    </subcellularLocation>
</comment>
<organism evidence="7 8">
    <name type="scientific">Hyalangium minutum</name>
    <dbReference type="NCBI Taxonomy" id="394096"/>
    <lineage>
        <taxon>Bacteria</taxon>
        <taxon>Pseudomonadati</taxon>
        <taxon>Myxococcota</taxon>
        <taxon>Myxococcia</taxon>
        <taxon>Myxococcales</taxon>
        <taxon>Cystobacterineae</taxon>
        <taxon>Archangiaceae</taxon>
        <taxon>Hyalangium</taxon>
    </lineage>
</organism>
<dbReference type="SUPFAM" id="SSF69279">
    <property type="entry name" value="Phage tail proteins"/>
    <property type="match status" value="2"/>
</dbReference>
<proteinExistence type="inferred from homology"/>
<dbReference type="InterPro" id="IPR006531">
    <property type="entry name" value="Gp5/Vgr_OB"/>
</dbReference>
<dbReference type="SUPFAM" id="SSF69349">
    <property type="entry name" value="Phage fibre proteins"/>
    <property type="match status" value="2"/>
</dbReference>
<sequence length="757" mass="81717">MAIATAPLAANQAEFEFECGPHPAGELAVLGFTVEETLSAPYQAEIDLVPGPDIVVNGADLLGQDALLTIQLGDGSARFIHGLIGHVRCWDEGSGPERKRCRVRVVPRLWTQRHVRRSRIFQEMTTPDIVKKLLGEAGVEHRLALSGSYPKREYCVQYRESNLDFISRLLEEEGIFYFFEHEQGAHTLVLGDAPSVHEPLIGESRLVFREKGLMVAGAEAVNEFASRLEVQPGAVVLRDYNFLRPSSDLSADASADGADAALEVYDYPGRYEDVGAGRSYSKIRLEELRAKAETAAGSSASRRLTPGYTFELAEHPTGAYDGEYLVLSVAHRGSQPEVLPGTQVRHAGDGHEPYRNHFTCLRKTVPFRPERKTQRPWLPGPQTAVVVGPAGEEIHTDEHGRIKVQFHWDREGKGDDKSSCWIRVSQAWAGPGWGALYLPRIGQEVVVEFLEGDPDRPLVTGSVYNGHHPPPLDLPGEKTKSTLRSNSSPGGGGFNELRFEDAAGSEEVFFHAQKDFNIVVENDKSQQVGGNEKLLVEKDRSREVHGNQSLKVTKDDSSVIGGNQTLDVTKNRSTTVGGNHTESVGGNQSVTVGGAQSVSVALASAENIGLAKAVNIGGAYAVTVGGAMNELVGGLKSEQVGGAKVELVGAKKSETVKGNRTLSVGGDASETVKKKRNLKVDQDHLLNVGGKYQVLAKESYAIQGKELVLAAEDSFTLQVGSATIQVKKDGKVVIKGGKIEVTASGDMVLKASKISEN</sequence>
<feature type="domain" description="Gp5/Type VI secretion system Vgr C-terminal trimerisation" evidence="6">
    <location>
        <begin position="632"/>
        <end position="692"/>
    </location>
</feature>
<feature type="domain" description="Gp5/Type VI secretion system Vgr C-terminal trimerisation" evidence="6">
    <location>
        <begin position="481"/>
        <end position="599"/>
    </location>
</feature>
<evidence type="ECO:0000313" key="7">
    <source>
        <dbReference type="EMBL" id="KFE61063.1"/>
    </source>
</evidence>
<feature type="domain" description="Gp5/Type VI secretion system Vgr protein OB-fold" evidence="5">
    <location>
        <begin position="395"/>
        <end position="464"/>
    </location>
</feature>
<dbReference type="PANTHER" id="PTHR32305:SF15">
    <property type="entry name" value="PROTEIN RHSA-RELATED"/>
    <property type="match status" value="1"/>
</dbReference>
<dbReference type="RefSeq" id="WP_044198422.1">
    <property type="nucleotide sequence ID" value="NZ_JMCB01000025.1"/>
</dbReference>
<dbReference type="PATRIC" id="fig|394096.3.peg.8230"/>
<comment type="similarity">
    <text evidence="2">Belongs to the VgrG protein family.</text>
</comment>
<dbReference type="Gene3D" id="4.10.220.110">
    <property type="match status" value="1"/>
</dbReference>
<evidence type="ECO:0000259" key="6">
    <source>
        <dbReference type="Pfam" id="PF22178"/>
    </source>
</evidence>
<dbReference type="Gene3D" id="3.55.50.10">
    <property type="entry name" value="Baseplate protein-like domains"/>
    <property type="match status" value="1"/>
</dbReference>
<accession>A0A085W050</accession>
<dbReference type="InterPro" id="IPR037026">
    <property type="entry name" value="Vgr_OB-fold_dom_sf"/>
</dbReference>
<dbReference type="InterPro" id="IPR017847">
    <property type="entry name" value="T6SS_RhsGE_Vgr_subset"/>
</dbReference>
<dbReference type="AlphaFoldDB" id="A0A085W050"/>
<dbReference type="GO" id="GO:0005576">
    <property type="term" value="C:extracellular region"/>
    <property type="evidence" value="ECO:0007669"/>
    <property type="project" value="UniProtKB-SubCell"/>
</dbReference>
<feature type="region of interest" description="Disordered" evidence="4">
    <location>
        <begin position="464"/>
        <end position="495"/>
    </location>
</feature>
<dbReference type="Pfam" id="PF04717">
    <property type="entry name" value="Phage_base_V"/>
    <property type="match status" value="1"/>
</dbReference>
<evidence type="ECO:0000313" key="8">
    <source>
        <dbReference type="Proteomes" id="UP000028725"/>
    </source>
</evidence>
<dbReference type="PANTHER" id="PTHR32305">
    <property type="match status" value="1"/>
</dbReference>
<dbReference type="Proteomes" id="UP000028725">
    <property type="component" value="Unassembled WGS sequence"/>
</dbReference>
<dbReference type="InterPro" id="IPR006533">
    <property type="entry name" value="T6SS_Vgr_RhsGE"/>
</dbReference>